<organism evidence="5 6">
    <name type="scientific">Neohortaea acidophila</name>
    <dbReference type="NCBI Taxonomy" id="245834"/>
    <lineage>
        <taxon>Eukaryota</taxon>
        <taxon>Fungi</taxon>
        <taxon>Dikarya</taxon>
        <taxon>Ascomycota</taxon>
        <taxon>Pezizomycotina</taxon>
        <taxon>Dothideomycetes</taxon>
        <taxon>Dothideomycetidae</taxon>
        <taxon>Mycosphaerellales</taxon>
        <taxon>Teratosphaeriaceae</taxon>
        <taxon>Neohortaea</taxon>
    </lineage>
</organism>
<dbReference type="PROSITE" id="PS00061">
    <property type="entry name" value="ADH_SHORT"/>
    <property type="match status" value="1"/>
</dbReference>
<dbReference type="InterPro" id="IPR002347">
    <property type="entry name" value="SDR_fam"/>
</dbReference>
<dbReference type="EMBL" id="MU001639">
    <property type="protein sequence ID" value="KAF2480826.1"/>
    <property type="molecule type" value="Genomic_DNA"/>
</dbReference>
<dbReference type="SUPFAM" id="SSF51735">
    <property type="entry name" value="NAD(P)-binding Rossmann-fold domains"/>
    <property type="match status" value="1"/>
</dbReference>
<keyword evidence="2" id="KW-0521">NADP</keyword>
<dbReference type="PRINTS" id="PR00080">
    <property type="entry name" value="SDRFAMILY"/>
</dbReference>
<evidence type="ECO:0000313" key="6">
    <source>
        <dbReference type="Proteomes" id="UP000799767"/>
    </source>
</evidence>
<evidence type="ECO:0000256" key="1">
    <source>
        <dbReference type="ARBA" id="ARBA00006484"/>
    </source>
</evidence>
<dbReference type="PANTHER" id="PTHR43963">
    <property type="entry name" value="CARBONYL REDUCTASE 1-RELATED"/>
    <property type="match status" value="1"/>
</dbReference>
<dbReference type="OrthoDB" id="1933717at2759"/>
<name>A0A6A6PLY0_9PEZI</name>
<evidence type="ECO:0000256" key="3">
    <source>
        <dbReference type="ARBA" id="ARBA00023002"/>
    </source>
</evidence>
<proteinExistence type="inferred from homology"/>
<evidence type="ECO:0008006" key="7">
    <source>
        <dbReference type="Google" id="ProtNLM"/>
    </source>
</evidence>
<gene>
    <name evidence="5" type="ORF">BDY17DRAFT_326700</name>
</gene>
<dbReference type="Pfam" id="PF00106">
    <property type="entry name" value="adh_short"/>
    <property type="match status" value="2"/>
</dbReference>
<dbReference type="AlphaFoldDB" id="A0A6A6PLY0"/>
<evidence type="ECO:0000313" key="5">
    <source>
        <dbReference type="EMBL" id="KAF2480826.1"/>
    </source>
</evidence>
<evidence type="ECO:0000256" key="4">
    <source>
        <dbReference type="RuleBase" id="RU000363"/>
    </source>
</evidence>
<dbReference type="GeneID" id="54478556"/>
<dbReference type="InterPro" id="IPR020904">
    <property type="entry name" value="Sc_DH/Rdtase_CS"/>
</dbReference>
<sequence>MSTKQRIAIVTGANKGVGLAAVRQLALKYPTSPLNTGGSLLIYLAARSPERGEEAVQTLLDDAQLREAGVLVQQGGSVTVKFRELDIGSAESVAALGEFLKKEHESGVDVVINNAGIALKGFDSAIVRETIRTNYHGTLDVCTTLLPLLKPSPQSRLVNVASISGMLDAYSPAIQANFHAAVNKGSIPAVTALMEKFQHSVDADRVEEAGFVKRAYGVSKAGVIAFSKVLAEQQRQDGVVVNACCPGYVATSMTEHMDRPGAITPDEGARTLVMLALQDLDGKRGEFWREEKVVEW</sequence>
<protein>
    <recommendedName>
        <fullName evidence="7">Carbonyl reductase</fullName>
    </recommendedName>
</protein>
<dbReference type="PRINTS" id="PR00081">
    <property type="entry name" value="GDHRDH"/>
</dbReference>
<dbReference type="RefSeq" id="XP_033587396.1">
    <property type="nucleotide sequence ID" value="XM_033737554.1"/>
</dbReference>
<dbReference type="Proteomes" id="UP000799767">
    <property type="component" value="Unassembled WGS sequence"/>
</dbReference>
<keyword evidence="3" id="KW-0560">Oxidoreductase</keyword>
<keyword evidence="6" id="KW-1185">Reference proteome</keyword>
<evidence type="ECO:0000256" key="2">
    <source>
        <dbReference type="ARBA" id="ARBA00022857"/>
    </source>
</evidence>
<dbReference type="InterPro" id="IPR036291">
    <property type="entry name" value="NAD(P)-bd_dom_sf"/>
</dbReference>
<comment type="similarity">
    <text evidence="1 4">Belongs to the short-chain dehydrogenases/reductases (SDR) family.</text>
</comment>
<reference evidence="5" key="1">
    <citation type="journal article" date="2020" name="Stud. Mycol.">
        <title>101 Dothideomycetes genomes: a test case for predicting lifestyles and emergence of pathogens.</title>
        <authorList>
            <person name="Haridas S."/>
            <person name="Albert R."/>
            <person name="Binder M."/>
            <person name="Bloem J."/>
            <person name="Labutti K."/>
            <person name="Salamov A."/>
            <person name="Andreopoulos B."/>
            <person name="Baker S."/>
            <person name="Barry K."/>
            <person name="Bills G."/>
            <person name="Bluhm B."/>
            <person name="Cannon C."/>
            <person name="Castanera R."/>
            <person name="Culley D."/>
            <person name="Daum C."/>
            <person name="Ezra D."/>
            <person name="Gonzalez J."/>
            <person name="Henrissat B."/>
            <person name="Kuo A."/>
            <person name="Liang C."/>
            <person name="Lipzen A."/>
            <person name="Lutzoni F."/>
            <person name="Magnuson J."/>
            <person name="Mondo S."/>
            <person name="Nolan M."/>
            <person name="Ohm R."/>
            <person name="Pangilinan J."/>
            <person name="Park H.-J."/>
            <person name="Ramirez L."/>
            <person name="Alfaro M."/>
            <person name="Sun H."/>
            <person name="Tritt A."/>
            <person name="Yoshinaga Y."/>
            <person name="Zwiers L.-H."/>
            <person name="Turgeon B."/>
            <person name="Goodwin S."/>
            <person name="Spatafora J."/>
            <person name="Crous P."/>
            <person name="Grigoriev I."/>
        </authorList>
    </citation>
    <scope>NUCLEOTIDE SEQUENCE</scope>
    <source>
        <strain evidence="5">CBS 113389</strain>
    </source>
</reference>
<dbReference type="GO" id="GO:0016491">
    <property type="term" value="F:oxidoreductase activity"/>
    <property type="evidence" value="ECO:0007669"/>
    <property type="project" value="UniProtKB-KW"/>
</dbReference>
<dbReference type="Gene3D" id="3.40.50.720">
    <property type="entry name" value="NAD(P)-binding Rossmann-like Domain"/>
    <property type="match status" value="1"/>
</dbReference>
<dbReference type="PANTHER" id="PTHR43963:SF6">
    <property type="entry name" value="CHAIN DEHYDROGENASE FAMILY PROTEIN, PUTATIVE (AFU_ORTHOLOGUE AFUA_3G15350)-RELATED"/>
    <property type="match status" value="1"/>
</dbReference>
<accession>A0A6A6PLY0</accession>